<dbReference type="PIRSF" id="PIRSF006324">
    <property type="entry name" value="LeuE"/>
    <property type="match status" value="1"/>
</dbReference>
<dbReference type="InterPro" id="IPR001123">
    <property type="entry name" value="LeuE-type"/>
</dbReference>
<feature type="transmembrane region" description="Helical" evidence="6">
    <location>
        <begin position="149"/>
        <end position="170"/>
    </location>
</feature>
<feature type="transmembrane region" description="Helical" evidence="6">
    <location>
        <begin position="116"/>
        <end position="137"/>
    </location>
</feature>
<dbReference type="Pfam" id="PF01810">
    <property type="entry name" value="LysE"/>
    <property type="match status" value="1"/>
</dbReference>
<evidence type="ECO:0000256" key="3">
    <source>
        <dbReference type="ARBA" id="ARBA00022692"/>
    </source>
</evidence>
<evidence type="ECO:0000256" key="5">
    <source>
        <dbReference type="ARBA" id="ARBA00023136"/>
    </source>
</evidence>
<comment type="subcellular location">
    <subcellularLocation>
        <location evidence="1">Cell membrane</location>
        <topology evidence="1">Multi-pass membrane protein</topology>
    </subcellularLocation>
</comment>
<keyword evidence="8" id="KW-1185">Reference proteome</keyword>
<dbReference type="AlphaFoldDB" id="A0A0V8JMP7"/>
<keyword evidence="3 6" id="KW-0812">Transmembrane</keyword>
<evidence type="ECO:0000256" key="1">
    <source>
        <dbReference type="ARBA" id="ARBA00004651"/>
    </source>
</evidence>
<sequence>MDFLIWLSFLGAALLLTIMPGPDNLFVLAQSISNGKNAGIATAFGLCTGLIVHILATVLGVSALLYQSSLAFSIIKYAGAAYLLYLAYKAFTAKSSPLEVQKTQQVSYDALYKKGIIMNILNPKVSLFFLAFLPQFVTASGGNAAFQMLVYGITFLVQALFVFTVISLFAGKVGTVLRKRPAISQKINLIEGSLFTLIGLRIALGEK</sequence>
<keyword evidence="5 6" id="KW-0472">Membrane</keyword>
<name>A0A0V8JMP7_9BACI</name>
<reference evidence="7 8" key="1">
    <citation type="submission" date="2015-11" db="EMBL/GenBank/DDBJ databases">
        <title>Bacillus caseinolyticus sp nov.</title>
        <authorList>
            <person name="Dastager S.G."/>
            <person name="Mawlankar R."/>
        </authorList>
    </citation>
    <scope>NUCLEOTIDE SEQUENCE [LARGE SCALE GENOMIC DNA]</scope>
    <source>
        <strain evidence="7 8">SGD-V-76</strain>
    </source>
</reference>
<dbReference type="Proteomes" id="UP000053681">
    <property type="component" value="Unassembled WGS sequence"/>
</dbReference>
<dbReference type="RefSeq" id="WP_062686680.1">
    <property type="nucleotide sequence ID" value="NZ_KQ758641.1"/>
</dbReference>
<dbReference type="GO" id="GO:0005886">
    <property type="term" value="C:plasma membrane"/>
    <property type="evidence" value="ECO:0007669"/>
    <property type="project" value="UniProtKB-SubCell"/>
</dbReference>
<dbReference type="PANTHER" id="PTHR30086">
    <property type="entry name" value="ARGININE EXPORTER PROTEIN ARGO"/>
    <property type="match status" value="1"/>
</dbReference>
<organism evidence="7 8">
    <name type="scientific">Priestia veravalensis</name>
    <dbReference type="NCBI Taxonomy" id="1414648"/>
    <lineage>
        <taxon>Bacteria</taxon>
        <taxon>Bacillati</taxon>
        <taxon>Bacillota</taxon>
        <taxon>Bacilli</taxon>
        <taxon>Bacillales</taxon>
        <taxon>Bacillaceae</taxon>
        <taxon>Priestia</taxon>
    </lineage>
</organism>
<proteinExistence type="predicted"/>
<dbReference type="EMBL" id="LNQP01000025">
    <property type="protein sequence ID" value="KSU88313.1"/>
    <property type="molecule type" value="Genomic_DNA"/>
</dbReference>
<evidence type="ECO:0000256" key="2">
    <source>
        <dbReference type="ARBA" id="ARBA00022475"/>
    </source>
</evidence>
<evidence type="ECO:0000313" key="8">
    <source>
        <dbReference type="Proteomes" id="UP000053681"/>
    </source>
</evidence>
<comment type="caution">
    <text evidence="7">The sequence shown here is derived from an EMBL/GenBank/DDBJ whole genome shotgun (WGS) entry which is preliminary data.</text>
</comment>
<keyword evidence="4 6" id="KW-1133">Transmembrane helix</keyword>
<accession>A0A0V8JMP7</accession>
<evidence type="ECO:0000313" key="7">
    <source>
        <dbReference type="EMBL" id="KSU88313.1"/>
    </source>
</evidence>
<evidence type="ECO:0000256" key="6">
    <source>
        <dbReference type="SAM" id="Phobius"/>
    </source>
</evidence>
<dbReference type="PANTHER" id="PTHR30086:SF20">
    <property type="entry name" value="ARGININE EXPORTER PROTEIN ARGO-RELATED"/>
    <property type="match status" value="1"/>
</dbReference>
<evidence type="ECO:0000256" key="4">
    <source>
        <dbReference type="ARBA" id="ARBA00022989"/>
    </source>
</evidence>
<keyword evidence="2" id="KW-1003">Cell membrane</keyword>
<dbReference type="GO" id="GO:0015171">
    <property type="term" value="F:amino acid transmembrane transporter activity"/>
    <property type="evidence" value="ECO:0007669"/>
    <property type="project" value="TreeGrafter"/>
</dbReference>
<gene>
    <name evidence="7" type="ORF">AS180_08480</name>
</gene>
<protein>
    <submittedName>
        <fullName evidence="7">Threonine transporter RhtB</fullName>
    </submittedName>
</protein>
<feature type="transmembrane region" description="Helical" evidence="6">
    <location>
        <begin position="39"/>
        <end position="66"/>
    </location>
</feature>